<dbReference type="PANTHER" id="PTHR34696:SF1">
    <property type="entry name" value="PHOSPHORIBOSYLFORMYLGLYCINAMIDINE SYNTHASE SUBUNIT PURS"/>
    <property type="match status" value="1"/>
</dbReference>
<evidence type="ECO:0000256" key="2">
    <source>
        <dbReference type="ARBA" id="ARBA00022598"/>
    </source>
</evidence>
<evidence type="ECO:0000313" key="8">
    <source>
        <dbReference type="Proteomes" id="UP000192569"/>
    </source>
</evidence>
<dbReference type="SUPFAM" id="SSF82697">
    <property type="entry name" value="PurS-like"/>
    <property type="match status" value="1"/>
</dbReference>
<dbReference type="GO" id="GO:0005737">
    <property type="term" value="C:cytoplasm"/>
    <property type="evidence" value="ECO:0007669"/>
    <property type="project" value="UniProtKB-SubCell"/>
</dbReference>
<keyword evidence="2 6" id="KW-0436">Ligase</keyword>
<dbReference type="InterPro" id="IPR003850">
    <property type="entry name" value="PurS"/>
</dbReference>
<dbReference type="NCBIfam" id="NF004630">
    <property type="entry name" value="PRK05974.1"/>
    <property type="match status" value="1"/>
</dbReference>
<dbReference type="InterPro" id="IPR036604">
    <property type="entry name" value="PurS-like_sf"/>
</dbReference>
<keyword evidence="5 6" id="KW-0067">ATP-binding</keyword>
<comment type="catalytic activity">
    <reaction evidence="6">
        <text>N(2)-formyl-N(1)-(5-phospho-beta-D-ribosyl)glycinamide + L-glutamine + ATP + H2O = 2-formamido-N(1)-(5-O-phospho-beta-D-ribosyl)acetamidine + L-glutamate + ADP + phosphate + H(+)</text>
        <dbReference type="Rhea" id="RHEA:17129"/>
        <dbReference type="ChEBI" id="CHEBI:15377"/>
        <dbReference type="ChEBI" id="CHEBI:15378"/>
        <dbReference type="ChEBI" id="CHEBI:29985"/>
        <dbReference type="ChEBI" id="CHEBI:30616"/>
        <dbReference type="ChEBI" id="CHEBI:43474"/>
        <dbReference type="ChEBI" id="CHEBI:58359"/>
        <dbReference type="ChEBI" id="CHEBI:147286"/>
        <dbReference type="ChEBI" id="CHEBI:147287"/>
        <dbReference type="ChEBI" id="CHEBI:456216"/>
        <dbReference type="EC" id="6.3.5.3"/>
    </reaction>
</comment>
<evidence type="ECO:0000256" key="5">
    <source>
        <dbReference type="ARBA" id="ARBA00022840"/>
    </source>
</evidence>
<gene>
    <name evidence="6" type="primary">purS</name>
    <name evidence="7" type="ORF">SAMN00808754_3118</name>
</gene>
<evidence type="ECO:0000256" key="4">
    <source>
        <dbReference type="ARBA" id="ARBA00022755"/>
    </source>
</evidence>
<dbReference type="AlphaFoldDB" id="A0A1W1W2M4"/>
<dbReference type="STRING" id="698762.SAMN00808754_3118"/>
<comment type="subcellular location">
    <subcellularLocation>
        <location evidence="6">Cytoplasm</location>
    </subcellularLocation>
</comment>
<name>A0A1W1W2M4_9FIRM</name>
<comment type="pathway">
    <text evidence="6">Purine metabolism; IMP biosynthesis via de novo pathway; 5-amino-1-(5-phospho-D-ribosyl)imidazole from N(2)-formyl-N(1)-(5-phospho-D-ribosyl)glycinamide: step 1/2.</text>
</comment>
<sequence>MGQRYLARVHVTLKPGVLDPQGEAVKQGLVTLGYEGVKEVRVGKYLEVLLEAVDTEQAYQQVEEMCRRLLANPVIEKYSYEIAKAGEESKV</sequence>
<comment type="similarity">
    <text evidence="6">Belongs to the PurS family.</text>
</comment>
<dbReference type="GO" id="GO:0005524">
    <property type="term" value="F:ATP binding"/>
    <property type="evidence" value="ECO:0007669"/>
    <property type="project" value="UniProtKB-UniRule"/>
</dbReference>
<dbReference type="OrthoDB" id="9799101at2"/>
<evidence type="ECO:0000313" key="7">
    <source>
        <dbReference type="EMBL" id="SMB99836.1"/>
    </source>
</evidence>
<accession>A0A1W1W2M4</accession>
<dbReference type="GO" id="GO:0004642">
    <property type="term" value="F:phosphoribosylformylglycinamidine synthase activity"/>
    <property type="evidence" value="ECO:0007669"/>
    <property type="project" value="UniProtKB-UniRule"/>
</dbReference>
<dbReference type="UniPathway" id="UPA00074">
    <property type="reaction ID" value="UER00128"/>
</dbReference>
<keyword evidence="8" id="KW-1185">Reference proteome</keyword>
<dbReference type="Pfam" id="PF02700">
    <property type="entry name" value="PurS"/>
    <property type="match status" value="1"/>
</dbReference>
<dbReference type="EC" id="6.3.5.3" evidence="6"/>
<dbReference type="EMBL" id="LT838272">
    <property type="protein sequence ID" value="SMB99836.1"/>
    <property type="molecule type" value="Genomic_DNA"/>
</dbReference>
<keyword evidence="1 6" id="KW-0963">Cytoplasm</keyword>
<reference evidence="7 8" key="1">
    <citation type="submission" date="2017-04" db="EMBL/GenBank/DDBJ databases">
        <authorList>
            <person name="Afonso C.L."/>
            <person name="Miller P.J."/>
            <person name="Scott M.A."/>
            <person name="Spackman E."/>
            <person name="Goraichik I."/>
            <person name="Dimitrov K.M."/>
            <person name="Suarez D.L."/>
            <person name="Swayne D.E."/>
        </authorList>
    </citation>
    <scope>NUCLEOTIDE SEQUENCE [LARGE SCALE GENOMIC DNA]</scope>
    <source>
        <strain evidence="7 8">ToBE</strain>
    </source>
</reference>
<evidence type="ECO:0000256" key="1">
    <source>
        <dbReference type="ARBA" id="ARBA00022490"/>
    </source>
</evidence>
<proteinExistence type="inferred from homology"/>
<dbReference type="PANTHER" id="PTHR34696">
    <property type="entry name" value="PHOSPHORIBOSYLFORMYLGLYCINAMIDINE SYNTHASE SUBUNIT PURS"/>
    <property type="match status" value="1"/>
</dbReference>
<comment type="subunit">
    <text evidence="6">Part of the FGAM synthase complex composed of 1 PurL, 1 PurQ and 2 PurS subunits.</text>
</comment>
<keyword evidence="3 6" id="KW-0547">Nucleotide-binding</keyword>
<dbReference type="GO" id="GO:0006189">
    <property type="term" value="P:'de novo' IMP biosynthetic process"/>
    <property type="evidence" value="ECO:0007669"/>
    <property type="project" value="UniProtKB-UniRule"/>
</dbReference>
<dbReference type="Gene3D" id="3.30.1280.10">
    <property type="entry name" value="Phosphoribosylformylglycinamidine synthase subunit PurS"/>
    <property type="match status" value="1"/>
</dbReference>
<evidence type="ECO:0000256" key="6">
    <source>
        <dbReference type="HAMAP-Rule" id="MF_01926"/>
    </source>
</evidence>
<dbReference type="RefSeq" id="WP_084666769.1">
    <property type="nucleotide sequence ID" value="NZ_LT838272.1"/>
</dbReference>
<evidence type="ECO:0000256" key="3">
    <source>
        <dbReference type="ARBA" id="ARBA00022741"/>
    </source>
</evidence>
<keyword evidence="4 6" id="KW-0658">Purine biosynthesis</keyword>
<comment type="function">
    <text evidence="6">Part of the phosphoribosylformylglycinamidine synthase complex involved in the purines biosynthetic pathway. Catalyzes the ATP-dependent conversion of formylglycinamide ribonucleotide (FGAR) and glutamine to yield formylglycinamidine ribonucleotide (FGAM) and glutamate. The FGAM synthase complex is composed of three subunits. PurQ produces an ammonia molecule by converting glutamine to glutamate. PurL transfers the ammonia molecule to FGAR to form FGAM in an ATP-dependent manner. PurS interacts with PurQ and PurL and is thought to assist in the transfer of the ammonia molecule from PurQ to PurL.</text>
</comment>
<organism evidence="7 8">
    <name type="scientific">Thermanaeromonas toyohensis ToBE</name>
    <dbReference type="NCBI Taxonomy" id="698762"/>
    <lineage>
        <taxon>Bacteria</taxon>
        <taxon>Bacillati</taxon>
        <taxon>Bacillota</taxon>
        <taxon>Clostridia</taxon>
        <taxon>Neomoorellales</taxon>
        <taxon>Neomoorellaceae</taxon>
        <taxon>Thermanaeromonas</taxon>
    </lineage>
</organism>
<dbReference type="Proteomes" id="UP000192569">
    <property type="component" value="Chromosome I"/>
</dbReference>
<dbReference type="HAMAP" id="MF_01926">
    <property type="entry name" value="PurS"/>
    <property type="match status" value="1"/>
</dbReference>
<protein>
    <recommendedName>
        <fullName evidence="6">Phosphoribosylformylglycinamidine synthase subunit PurS</fullName>
        <shortName evidence="6">FGAM synthase</shortName>
        <ecNumber evidence="6">6.3.5.3</ecNumber>
    </recommendedName>
    <alternativeName>
        <fullName evidence="6">Formylglycinamide ribonucleotide amidotransferase subunit III</fullName>
        <shortName evidence="6">FGAR amidotransferase III</shortName>
        <shortName evidence="6">FGAR-AT III</shortName>
    </alternativeName>
    <alternativeName>
        <fullName evidence="6">Phosphoribosylformylglycinamidine synthase subunit III</fullName>
    </alternativeName>
</protein>
<dbReference type="NCBIfam" id="TIGR00302">
    <property type="entry name" value="phosphoribosylformylglycinamidine synthase subunit PurS"/>
    <property type="match status" value="1"/>
</dbReference>